<keyword evidence="3" id="KW-0732">Signal</keyword>
<dbReference type="Pfam" id="PF07980">
    <property type="entry name" value="SusD_RagB"/>
    <property type="match status" value="1"/>
</dbReference>
<evidence type="ECO:0000256" key="1">
    <source>
        <dbReference type="ARBA" id="ARBA00004442"/>
    </source>
</evidence>
<dbReference type="AlphaFoldDB" id="A0A4U3L9U1"/>
<dbReference type="RefSeq" id="WP_137260092.1">
    <property type="nucleotide sequence ID" value="NZ_SZQL01000001.1"/>
</dbReference>
<organism evidence="8 9">
    <name type="scientific">Ilyomonas limi</name>
    <dbReference type="NCBI Taxonomy" id="2575867"/>
    <lineage>
        <taxon>Bacteria</taxon>
        <taxon>Pseudomonadati</taxon>
        <taxon>Bacteroidota</taxon>
        <taxon>Chitinophagia</taxon>
        <taxon>Chitinophagales</taxon>
        <taxon>Chitinophagaceae</taxon>
        <taxon>Ilyomonas</taxon>
    </lineage>
</organism>
<protein>
    <submittedName>
        <fullName evidence="8">RagB/SusD family nutrient uptake outer membrane protein</fullName>
    </submittedName>
</protein>
<dbReference type="EMBL" id="SZQL01000001">
    <property type="protein sequence ID" value="TKK71852.1"/>
    <property type="molecule type" value="Genomic_DNA"/>
</dbReference>
<evidence type="ECO:0000313" key="8">
    <source>
        <dbReference type="EMBL" id="TKK71852.1"/>
    </source>
</evidence>
<proteinExistence type="inferred from homology"/>
<evidence type="ECO:0000259" key="7">
    <source>
        <dbReference type="Pfam" id="PF14322"/>
    </source>
</evidence>
<dbReference type="Gene3D" id="1.25.40.390">
    <property type="match status" value="1"/>
</dbReference>
<reference evidence="8 9" key="1">
    <citation type="submission" date="2019-05" db="EMBL/GenBank/DDBJ databases">
        <title>Panacibacter sp. strain 17mud1-8 Genome sequencing and assembly.</title>
        <authorList>
            <person name="Chhetri G."/>
        </authorList>
    </citation>
    <scope>NUCLEOTIDE SEQUENCE [LARGE SCALE GENOMIC DNA]</scope>
    <source>
        <strain evidence="8 9">17mud1-8</strain>
    </source>
</reference>
<comment type="subcellular location">
    <subcellularLocation>
        <location evidence="1">Cell outer membrane</location>
    </subcellularLocation>
</comment>
<dbReference type="GO" id="GO:0009279">
    <property type="term" value="C:cell outer membrane"/>
    <property type="evidence" value="ECO:0007669"/>
    <property type="project" value="UniProtKB-SubCell"/>
</dbReference>
<name>A0A4U3L9U1_9BACT</name>
<evidence type="ECO:0000313" key="9">
    <source>
        <dbReference type="Proteomes" id="UP000305848"/>
    </source>
</evidence>
<evidence type="ECO:0000256" key="2">
    <source>
        <dbReference type="ARBA" id="ARBA00006275"/>
    </source>
</evidence>
<dbReference type="OrthoDB" id="5694214at2"/>
<evidence type="ECO:0000256" key="5">
    <source>
        <dbReference type="ARBA" id="ARBA00023237"/>
    </source>
</evidence>
<evidence type="ECO:0000259" key="6">
    <source>
        <dbReference type="Pfam" id="PF07980"/>
    </source>
</evidence>
<dbReference type="Proteomes" id="UP000305848">
    <property type="component" value="Unassembled WGS sequence"/>
</dbReference>
<dbReference type="SUPFAM" id="SSF48452">
    <property type="entry name" value="TPR-like"/>
    <property type="match status" value="1"/>
</dbReference>
<evidence type="ECO:0000256" key="3">
    <source>
        <dbReference type="ARBA" id="ARBA00022729"/>
    </source>
</evidence>
<keyword evidence="4" id="KW-0472">Membrane</keyword>
<feature type="domain" description="SusD-like N-terminal" evidence="7">
    <location>
        <begin position="62"/>
        <end position="217"/>
    </location>
</feature>
<evidence type="ECO:0000256" key="4">
    <source>
        <dbReference type="ARBA" id="ARBA00023136"/>
    </source>
</evidence>
<comment type="caution">
    <text evidence="8">The sequence shown here is derived from an EMBL/GenBank/DDBJ whole genome shotgun (WGS) entry which is preliminary data.</text>
</comment>
<keyword evidence="9" id="KW-1185">Reference proteome</keyword>
<accession>A0A4U3L9U1</accession>
<dbReference type="InterPro" id="IPR012944">
    <property type="entry name" value="SusD_RagB_dom"/>
</dbReference>
<dbReference type="InterPro" id="IPR033985">
    <property type="entry name" value="SusD-like_N"/>
</dbReference>
<comment type="similarity">
    <text evidence="2">Belongs to the SusD family.</text>
</comment>
<sequence>MKNLVSVYTILLLVLLLSACSKDFLNKKSLTEFSSEDEWGDPALTATYINGIYNELPAGPAMNAGNVDESRSRDADGLNFNNMVITQDDGEYGGWSGAYSAIRHCNVALENLSKASFDPTPVDGVSLKDRMLGEVHFLRAYLYFRLTNYYGGVPIITNVYGLDDDFKIEQSTYADCINFIVSDLDSAANLLPLIQSGDNDGRATKGAALALKSRVLLYAASDLHNPEKNGSVINGFSRPELLGYTEGDARARWQAAKDAAKAVIDLGIYELYKPSPASAEEATQNYSDLFTSTKSVEDIFVKYSSASTGGGYNGWNIAPNGWYGNGGVGAINELVDAYEMADGSKFSRSNPAQAAQPYSNRDPRLAATVLFEGNKYRQRPADLTIYDPVGVGQFGSWEKWDNSANEKYVVYGLDTRNSIANSWNGNECGATMLKFLNKSVDIQKSFQDLTIRWIRYGEVLLNYAEACIELGEDAEARTYINMIRKRSFMPDVTESGTALMEHYRNERRIEMAYEDQRFFDVRRWMIGPEAYHDVHGVQIVYALNPDHTTATVPTVTPIVIRPGKWDNKAYFFPITRSEMNKNDKLVQLPGY</sequence>
<dbReference type="Pfam" id="PF14322">
    <property type="entry name" value="SusD-like_3"/>
    <property type="match status" value="1"/>
</dbReference>
<dbReference type="PROSITE" id="PS51257">
    <property type="entry name" value="PROKAR_LIPOPROTEIN"/>
    <property type="match status" value="1"/>
</dbReference>
<dbReference type="InterPro" id="IPR011990">
    <property type="entry name" value="TPR-like_helical_dom_sf"/>
</dbReference>
<dbReference type="CDD" id="cd08977">
    <property type="entry name" value="SusD"/>
    <property type="match status" value="1"/>
</dbReference>
<keyword evidence="5" id="KW-0998">Cell outer membrane</keyword>
<feature type="domain" description="RagB/SusD" evidence="6">
    <location>
        <begin position="311"/>
        <end position="591"/>
    </location>
</feature>
<gene>
    <name evidence="8" type="ORF">FC093_02205</name>
</gene>